<sequence>MNTFFCSDHSKQAGEDIIGSASNHQTYILVECPQPWLGETFNSKWVSENLRTLVEEVKQAKLPIRFLLIANSVSHKADSTTLLIYHRKDGLGNGYRKLEFKLKNIEQVATVVRRWLKNGNSDEQVETKASRDILICTHGSVDMCCARYGTPFYHQAANAVANLGINNVRIWKSSHFGGHRFAPTAIDLPEGRYYGVLDADSFNSILTRTGNITCLNKVYRGWGILSSELQVLEREIMLQHGWDWFDYKVAARIIEENLDNDTIQAELTLEKPDGELYTYQASLIKYDTKKLQIKGSCKAKQEYVFPKYAVASLSSANQKLVVHENVTQAQILEDFSLRNKS</sequence>
<dbReference type="InterPro" id="IPR010350">
    <property type="entry name" value="Aim32/Apd1-like_bac"/>
</dbReference>
<dbReference type="Proteomes" id="UP000629098">
    <property type="component" value="Unassembled WGS sequence"/>
</dbReference>
<proteinExistence type="predicted"/>
<reference evidence="1" key="1">
    <citation type="submission" date="2020-09" db="EMBL/GenBank/DDBJ databases">
        <title>Iningainema tapete sp. nov. (Scytonemataceae, Cyanobacteria) from greenhouses in central Florida (USA) produces two types of nodularin with biosynthetic potential for microcystin-LR and anabaenopeptins.</title>
        <authorList>
            <person name="Berthold D.E."/>
            <person name="Lefler F.W."/>
            <person name="Huang I.-S."/>
            <person name="Abdulla H."/>
            <person name="Zimba P.V."/>
            <person name="Laughinghouse H.D. IV."/>
        </authorList>
    </citation>
    <scope>NUCLEOTIDE SEQUENCE</scope>
    <source>
        <strain evidence="1">BLCCT55</strain>
    </source>
</reference>
<name>A0A8J6XJC5_9CYAN</name>
<dbReference type="RefSeq" id="WP_190829430.1">
    <property type="nucleotide sequence ID" value="NZ_CAWPPI010000054.1"/>
</dbReference>
<dbReference type="InterPro" id="IPR036249">
    <property type="entry name" value="Thioredoxin-like_sf"/>
</dbReference>
<evidence type="ECO:0000313" key="2">
    <source>
        <dbReference type="Proteomes" id="UP000629098"/>
    </source>
</evidence>
<dbReference type="InterPro" id="IPR009737">
    <property type="entry name" value="Aim32/Apd1-like"/>
</dbReference>
<dbReference type="EMBL" id="JACXAE010000054">
    <property type="protein sequence ID" value="MBD2773531.1"/>
    <property type="molecule type" value="Genomic_DNA"/>
</dbReference>
<dbReference type="SUPFAM" id="SSF52833">
    <property type="entry name" value="Thioredoxin-like"/>
    <property type="match status" value="1"/>
</dbReference>
<dbReference type="AlphaFoldDB" id="A0A8J6XJC5"/>
<dbReference type="CDD" id="cd03062">
    <property type="entry name" value="TRX_Fd_Sucrase"/>
    <property type="match status" value="1"/>
</dbReference>
<keyword evidence="2" id="KW-1185">Reference proteome</keyword>
<accession>A0A8J6XJC5</accession>
<dbReference type="Pfam" id="PF06999">
    <property type="entry name" value="Suc_Fer-like"/>
    <property type="match status" value="1"/>
</dbReference>
<gene>
    <name evidence="1" type="ORF">ICL16_15985</name>
</gene>
<dbReference type="Gene3D" id="3.40.30.10">
    <property type="entry name" value="Glutaredoxin"/>
    <property type="match status" value="1"/>
</dbReference>
<comment type="caution">
    <text evidence="1">The sequence shown here is derived from an EMBL/GenBank/DDBJ whole genome shotgun (WGS) entry which is preliminary data.</text>
</comment>
<dbReference type="PIRSF" id="PIRSF035042">
    <property type="entry name" value="UCP035042_thirdx"/>
    <property type="match status" value="1"/>
</dbReference>
<organism evidence="1 2">
    <name type="scientific">Iningainema tapete BLCC-T55</name>
    <dbReference type="NCBI Taxonomy" id="2748662"/>
    <lineage>
        <taxon>Bacteria</taxon>
        <taxon>Bacillati</taxon>
        <taxon>Cyanobacteriota</taxon>
        <taxon>Cyanophyceae</taxon>
        <taxon>Nostocales</taxon>
        <taxon>Scytonemataceae</taxon>
        <taxon>Iningainema tapete</taxon>
    </lineage>
</organism>
<evidence type="ECO:0000313" key="1">
    <source>
        <dbReference type="EMBL" id="MBD2773531.1"/>
    </source>
</evidence>
<protein>
    <submittedName>
        <fullName evidence="1">Sucrase ferredoxin</fullName>
    </submittedName>
</protein>